<comment type="caution">
    <text evidence="2">The sequence shown here is derived from an EMBL/GenBank/DDBJ whole genome shotgun (WGS) entry which is preliminary data.</text>
</comment>
<accession>A0A0F9XRX0</accession>
<evidence type="ECO:0000313" key="2">
    <source>
        <dbReference type="EMBL" id="KKN95013.1"/>
    </source>
</evidence>
<name>A0A0F9XRX0_9ZZZZ</name>
<gene>
    <name evidence="2" type="ORF">LCGC14_0183400</name>
</gene>
<organism evidence="2">
    <name type="scientific">marine sediment metagenome</name>
    <dbReference type="NCBI Taxonomy" id="412755"/>
    <lineage>
        <taxon>unclassified sequences</taxon>
        <taxon>metagenomes</taxon>
        <taxon>ecological metagenomes</taxon>
    </lineage>
</organism>
<protein>
    <submittedName>
        <fullName evidence="2">Uncharacterized protein</fullName>
    </submittedName>
</protein>
<keyword evidence="1" id="KW-1133">Transmembrane helix</keyword>
<feature type="transmembrane region" description="Helical" evidence="1">
    <location>
        <begin position="72"/>
        <end position="99"/>
    </location>
</feature>
<reference evidence="2" key="1">
    <citation type="journal article" date="2015" name="Nature">
        <title>Complex archaea that bridge the gap between prokaryotes and eukaryotes.</title>
        <authorList>
            <person name="Spang A."/>
            <person name="Saw J.H."/>
            <person name="Jorgensen S.L."/>
            <person name="Zaremba-Niedzwiedzka K."/>
            <person name="Martijn J."/>
            <person name="Lind A.E."/>
            <person name="van Eijk R."/>
            <person name="Schleper C."/>
            <person name="Guy L."/>
            <person name="Ettema T.J."/>
        </authorList>
    </citation>
    <scope>NUCLEOTIDE SEQUENCE</scope>
</reference>
<sequence>MYRFFRAGFTCSLLAFASSAFATSQCPSEFGTKDPIVNAIGWLVVAVGIILGGLLLGYAIKRSRGSGVLTRIAFIGLAIVGMVFIGVAGLALAIAYFFLQC</sequence>
<dbReference type="EMBL" id="LAZR01000074">
    <property type="protein sequence ID" value="KKN95013.1"/>
    <property type="molecule type" value="Genomic_DNA"/>
</dbReference>
<keyword evidence="1" id="KW-0472">Membrane</keyword>
<proteinExistence type="predicted"/>
<keyword evidence="1" id="KW-0812">Transmembrane</keyword>
<feature type="transmembrane region" description="Helical" evidence="1">
    <location>
        <begin position="38"/>
        <end position="60"/>
    </location>
</feature>
<dbReference type="AlphaFoldDB" id="A0A0F9XRX0"/>
<evidence type="ECO:0000256" key="1">
    <source>
        <dbReference type="SAM" id="Phobius"/>
    </source>
</evidence>